<proteinExistence type="predicted"/>
<evidence type="ECO:0000313" key="1">
    <source>
        <dbReference type="EMBL" id="KKL86793.1"/>
    </source>
</evidence>
<dbReference type="EMBL" id="LAZR01021014">
    <property type="protein sequence ID" value="KKL86793.1"/>
    <property type="molecule type" value="Genomic_DNA"/>
</dbReference>
<organism evidence="1">
    <name type="scientific">marine sediment metagenome</name>
    <dbReference type="NCBI Taxonomy" id="412755"/>
    <lineage>
        <taxon>unclassified sequences</taxon>
        <taxon>metagenomes</taxon>
        <taxon>ecological metagenomes</taxon>
    </lineage>
</organism>
<name>A0A0F9FKJ7_9ZZZZ</name>
<gene>
    <name evidence="1" type="ORF">LCGC14_1941230</name>
</gene>
<dbReference type="AlphaFoldDB" id="A0A0F9FKJ7"/>
<sequence>MKQTTCFEGILDHDSGWHYDMPIILIKPAYRFCIGNNDGYIDILIEDYMIDVSLDLPENDPEREDIKVYYQQQCERAKRGRGHMTYWSRTIEWDPCNLEYFKEIDRR</sequence>
<accession>A0A0F9FKJ7</accession>
<protein>
    <submittedName>
        <fullName evidence="1">Uncharacterized protein</fullName>
    </submittedName>
</protein>
<comment type="caution">
    <text evidence="1">The sequence shown here is derived from an EMBL/GenBank/DDBJ whole genome shotgun (WGS) entry which is preliminary data.</text>
</comment>
<reference evidence="1" key="1">
    <citation type="journal article" date="2015" name="Nature">
        <title>Complex archaea that bridge the gap between prokaryotes and eukaryotes.</title>
        <authorList>
            <person name="Spang A."/>
            <person name="Saw J.H."/>
            <person name="Jorgensen S.L."/>
            <person name="Zaremba-Niedzwiedzka K."/>
            <person name="Martijn J."/>
            <person name="Lind A.E."/>
            <person name="van Eijk R."/>
            <person name="Schleper C."/>
            <person name="Guy L."/>
            <person name="Ettema T.J."/>
        </authorList>
    </citation>
    <scope>NUCLEOTIDE SEQUENCE</scope>
</reference>